<accession>A0A6A4TCZ9</accession>
<protein>
    <submittedName>
        <fullName evidence="2">Uncharacterized protein</fullName>
    </submittedName>
</protein>
<dbReference type="EMBL" id="VEVO01000007">
    <property type="protein sequence ID" value="KAF0040082.1"/>
    <property type="molecule type" value="Genomic_DNA"/>
</dbReference>
<feature type="signal peptide" evidence="1">
    <location>
        <begin position="1"/>
        <end position="18"/>
    </location>
</feature>
<evidence type="ECO:0000256" key="1">
    <source>
        <dbReference type="SAM" id="SignalP"/>
    </source>
</evidence>
<organism evidence="2 3">
    <name type="scientific">Scophthalmus maximus</name>
    <name type="common">Turbot</name>
    <name type="synonym">Psetta maxima</name>
    <dbReference type="NCBI Taxonomy" id="52904"/>
    <lineage>
        <taxon>Eukaryota</taxon>
        <taxon>Metazoa</taxon>
        <taxon>Chordata</taxon>
        <taxon>Craniata</taxon>
        <taxon>Vertebrata</taxon>
        <taxon>Euteleostomi</taxon>
        <taxon>Actinopterygii</taxon>
        <taxon>Neopterygii</taxon>
        <taxon>Teleostei</taxon>
        <taxon>Neoteleostei</taxon>
        <taxon>Acanthomorphata</taxon>
        <taxon>Carangaria</taxon>
        <taxon>Pleuronectiformes</taxon>
        <taxon>Pleuronectoidei</taxon>
        <taxon>Scophthalmidae</taxon>
        <taxon>Scophthalmus</taxon>
    </lineage>
</organism>
<dbReference type="AlphaFoldDB" id="A0A6A4TCZ9"/>
<sequence length="368" mass="40469">MRICAALTAVLLAQCVERLAHDSGPEAVREAGCRSRVQRAVCAKRLPTKTWPREQQVFKNCVPKSRLTAAGNRHNDSVPDAEFASIQLCVVIQSRPVVGYLLDSKLSVPPLCCGCLTLPEPYQISTVPNPMNYRVNKTTSGTVLNHSDKFDFNMVNTNNLCCLPHFIGVIPETAGSKMEATPSNPQNLLMSLYLLPQPPSDAKSDVKHDIYTTLGCMTLDVPDSPHFLSQRVGKQKMGIRLICILHRLDDSGPVRQELSSSEVPLRAGEKEMHIRLETLRCVAKTLHFQEYKLNQVVKHYTNLFQGVGTLRVFASSGTILTELGSRGLSMTPERKRKSRAAAFAVKGTTPPHAAYPFLLAGSVAHTSP</sequence>
<evidence type="ECO:0000313" key="2">
    <source>
        <dbReference type="EMBL" id="KAF0040082.1"/>
    </source>
</evidence>
<reference evidence="2 3" key="1">
    <citation type="submission" date="2019-06" db="EMBL/GenBank/DDBJ databases">
        <title>Draft genomes of female and male turbot (Scophthalmus maximus).</title>
        <authorList>
            <person name="Xu H."/>
            <person name="Xu X.-W."/>
            <person name="Shao C."/>
            <person name="Chen S."/>
        </authorList>
    </citation>
    <scope>NUCLEOTIDE SEQUENCE [LARGE SCALE GENOMIC DNA]</scope>
    <source>
        <strain evidence="2">Ysfricsl-2016a</strain>
        <tissue evidence="2">Blood</tissue>
    </source>
</reference>
<proteinExistence type="predicted"/>
<dbReference type="Proteomes" id="UP000438429">
    <property type="component" value="Unassembled WGS sequence"/>
</dbReference>
<gene>
    <name evidence="2" type="ORF">F2P81_008317</name>
</gene>
<comment type="caution">
    <text evidence="2">The sequence shown here is derived from an EMBL/GenBank/DDBJ whole genome shotgun (WGS) entry which is preliminary data.</text>
</comment>
<name>A0A6A4TCZ9_SCOMX</name>
<keyword evidence="1" id="KW-0732">Signal</keyword>
<feature type="chain" id="PRO_5025597505" evidence="1">
    <location>
        <begin position="19"/>
        <end position="368"/>
    </location>
</feature>
<evidence type="ECO:0000313" key="3">
    <source>
        <dbReference type="Proteomes" id="UP000438429"/>
    </source>
</evidence>